<dbReference type="RefSeq" id="WP_092058837.1">
    <property type="nucleotide sequence ID" value="NZ_FOJJ01000041.1"/>
</dbReference>
<keyword evidence="1" id="KW-0812">Transmembrane</keyword>
<dbReference type="NCBIfam" id="TIGR04430">
    <property type="entry name" value="OM_asym_MlaD"/>
    <property type="match status" value="1"/>
</dbReference>
<gene>
    <name evidence="3" type="primary">mlaD</name>
    <name evidence="3" type="ORF">FL622_12570</name>
</gene>
<dbReference type="AlphaFoldDB" id="A0A550J919"/>
<sequence>MNRLNIEVAVGLFMVAGFLCFVWLSVKLGHVDFFRGSEYPVSARFFSVSGLKEGAPVEIAGVKIGKVSRIRLNGENYEAEVEMLVDKDVKLQDDSIASIRTAGIIGDRYVSISPGGSDLLVEPGGVIFETESAINLEELISKYVFEKK</sequence>
<keyword evidence="1" id="KW-0472">Membrane</keyword>
<dbReference type="Proteomes" id="UP000317155">
    <property type="component" value="Unassembled WGS sequence"/>
</dbReference>
<dbReference type="OrthoDB" id="9788420at2"/>
<feature type="domain" description="Mce/MlaD" evidence="2">
    <location>
        <begin position="38"/>
        <end position="115"/>
    </location>
</feature>
<feature type="transmembrane region" description="Helical" evidence="1">
    <location>
        <begin position="6"/>
        <end position="26"/>
    </location>
</feature>
<dbReference type="InterPro" id="IPR052336">
    <property type="entry name" value="MlaD_Phospholipid_Transporter"/>
</dbReference>
<dbReference type="GO" id="GO:0005548">
    <property type="term" value="F:phospholipid transporter activity"/>
    <property type="evidence" value="ECO:0007669"/>
    <property type="project" value="TreeGrafter"/>
</dbReference>
<evidence type="ECO:0000313" key="3">
    <source>
        <dbReference type="EMBL" id="TRO79737.1"/>
    </source>
</evidence>
<proteinExistence type="predicted"/>
<dbReference type="GO" id="GO:0005543">
    <property type="term" value="F:phospholipid binding"/>
    <property type="evidence" value="ECO:0007669"/>
    <property type="project" value="TreeGrafter"/>
</dbReference>
<reference evidence="3 4" key="1">
    <citation type="submission" date="2019-07" db="EMBL/GenBank/DDBJ databases">
        <title>Insights of Desulfuromonas acetexigens electromicrobiology.</title>
        <authorList>
            <person name="Katuri K."/>
            <person name="Sapireddy V."/>
            <person name="Shaw D.R."/>
            <person name="Saikaly P."/>
        </authorList>
    </citation>
    <scope>NUCLEOTIDE SEQUENCE [LARGE SCALE GENOMIC DNA]</scope>
    <source>
        <strain evidence="3 4">2873</strain>
    </source>
</reference>
<name>A0A550J919_9BACT</name>
<dbReference type="PANTHER" id="PTHR33371">
    <property type="entry name" value="INTERMEMBRANE PHOSPHOLIPID TRANSPORT SYSTEM BINDING PROTEIN MLAD-RELATED"/>
    <property type="match status" value="1"/>
</dbReference>
<keyword evidence="1" id="KW-1133">Transmembrane helix</keyword>
<dbReference type="InterPro" id="IPR003399">
    <property type="entry name" value="Mce/MlaD"/>
</dbReference>
<organism evidence="3 4">
    <name type="scientific">Trichloromonas acetexigens</name>
    <dbReference type="NCBI Taxonomy" id="38815"/>
    <lineage>
        <taxon>Bacteria</taxon>
        <taxon>Pseudomonadati</taxon>
        <taxon>Thermodesulfobacteriota</taxon>
        <taxon>Desulfuromonadia</taxon>
        <taxon>Desulfuromonadales</taxon>
        <taxon>Trichloromonadaceae</taxon>
        <taxon>Trichloromonas</taxon>
    </lineage>
</organism>
<dbReference type="Pfam" id="PF02470">
    <property type="entry name" value="MlaD"/>
    <property type="match status" value="1"/>
</dbReference>
<dbReference type="PANTHER" id="PTHR33371:SF4">
    <property type="entry name" value="INTERMEMBRANE PHOSPHOLIPID TRANSPORT SYSTEM BINDING PROTEIN MLAD"/>
    <property type="match status" value="1"/>
</dbReference>
<evidence type="ECO:0000313" key="4">
    <source>
        <dbReference type="Proteomes" id="UP000317155"/>
    </source>
</evidence>
<dbReference type="InterPro" id="IPR030970">
    <property type="entry name" value="ABC_MlaD"/>
</dbReference>
<dbReference type="EMBL" id="VJVV01000009">
    <property type="protein sequence ID" value="TRO79737.1"/>
    <property type="molecule type" value="Genomic_DNA"/>
</dbReference>
<keyword evidence="4" id="KW-1185">Reference proteome</keyword>
<protein>
    <submittedName>
        <fullName evidence="3">Outer membrane lipid asymmetry maintenance protein MlaD</fullName>
    </submittedName>
</protein>
<comment type="caution">
    <text evidence="3">The sequence shown here is derived from an EMBL/GenBank/DDBJ whole genome shotgun (WGS) entry which is preliminary data.</text>
</comment>
<evidence type="ECO:0000256" key="1">
    <source>
        <dbReference type="SAM" id="Phobius"/>
    </source>
</evidence>
<accession>A0A550J919</accession>
<evidence type="ECO:0000259" key="2">
    <source>
        <dbReference type="Pfam" id="PF02470"/>
    </source>
</evidence>